<dbReference type="GO" id="GO:0008483">
    <property type="term" value="F:transaminase activity"/>
    <property type="evidence" value="ECO:0007669"/>
    <property type="project" value="InterPro"/>
</dbReference>
<dbReference type="AlphaFoldDB" id="A0A9P4P0U6"/>
<dbReference type="EMBL" id="MU007014">
    <property type="protein sequence ID" value="KAF2435225.1"/>
    <property type="molecule type" value="Genomic_DNA"/>
</dbReference>
<evidence type="ECO:0000256" key="2">
    <source>
        <dbReference type="ARBA" id="ARBA00022898"/>
    </source>
</evidence>
<organism evidence="4 5">
    <name type="scientific">Tothia fuscella</name>
    <dbReference type="NCBI Taxonomy" id="1048955"/>
    <lineage>
        <taxon>Eukaryota</taxon>
        <taxon>Fungi</taxon>
        <taxon>Dikarya</taxon>
        <taxon>Ascomycota</taxon>
        <taxon>Pezizomycotina</taxon>
        <taxon>Dothideomycetes</taxon>
        <taxon>Pleosporomycetidae</taxon>
        <taxon>Venturiales</taxon>
        <taxon>Cylindrosympodiaceae</taxon>
        <taxon>Tothia</taxon>
    </lineage>
</organism>
<reference evidence="4" key="1">
    <citation type="journal article" date="2020" name="Stud. Mycol.">
        <title>101 Dothideomycetes genomes: a test case for predicting lifestyles and emergence of pathogens.</title>
        <authorList>
            <person name="Haridas S."/>
            <person name="Albert R."/>
            <person name="Binder M."/>
            <person name="Bloem J."/>
            <person name="Labutti K."/>
            <person name="Salamov A."/>
            <person name="Andreopoulos B."/>
            <person name="Baker S."/>
            <person name="Barry K."/>
            <person name="Bills G."/>
            <person name="Bluhm B."/>
            <person name="Cannon C."/>
            <person name="Castanera R."/>
            <person name="Culley D."/>
            <person name="Daum C."/>
            <person name="Ezra D."/>
            <person name="Gonzalez J."/>
            <person name="Henrissat B."/>
            <person name="Kuo A."/>
            <person name="Liang C."/>
            <person name="Lipzen A."/>
            <person name="Lutzoni F."/>
            <person name="Magnuson J."/>
            <person name="Mondo S."/>
            <person name="Nolan M."/>
            <person name="Ohm R."/>
            <person name="Pangilinan J."/>
            <person name="Park H.-J."/>
            <person name="Ramirez L."/>
            <person name="Alfaro M."/>
            <person name="Sun H."/>
            <person name="Tritt A."/>
            <person name="Yoshinaga Y."/>
            <person name="Zwiers L.-H."/>
            <person name="Turgeon B."/>
            <person name="Goodwin S."/>
            <person name="Spatafora J."/>
            <person name="Crous P."/>
            <person name="Grigoriev I."/>
        </authorList>
    </citation>
    <scope>NUCLEOTIDE SEQUENCE</scope>
    <source>
        <strain evidence="4">CBS 130266</strain>
    </source>
</reference>
<protein>
    <submittedName>
        <fullName evidence="4">Glutamate-1-semialdehyde 2,1-aminomutase</fullName>
    </submittedName>
</protein>
<gene>
    <name evidence="4" type="ORF">EJ08DRAFT_730323</name>
</gene>
<evidence type="ECO:0000256" key="3">
    <source>
        <dbReference type="RuleBase" id="RU003560"/>
    </source>
</evidence>
<dbReference type="Proteomes" id="UP000800235">
    <property type="component" value="Unassembled WGS sequence"/>
</dbReference>
<comment type="caution">
    <text evidence="4">The sequence shown here is derived from an EMBL/GenBank/DDBJ whole genome shotgun (WGS) entry which is preliminary data.</text>
</comment>
<dbReference type="InterPro" id="IPR015421">
    <property type="entry name" value="PyrdxlP-dep_Trfase_major"/>
</dbReference>
<dbReference type="GO" id="GO:0030170">
    <property type="term" value="F:pyridoxal phosphate binding"/>
    <property type="evidence" value="ECO:0007669"/>
    <property type="project" value="InterPro"/>
</dbReference>
<evidence type="ECO:0000313" key="5">
    <source>
        <dbReference type="Proteomes" id="UP000800235"/>
    </source>
</evidence>
<keyword evidence="5" id="KW-1185">Reference proteome</keyword>
<evidence type="ECO:0000256" key="1">
    <source>
        <dbReference type="ARBA" id="ARBA00001933"/>
    </source>
</evidence>
<dbReference type="InterPro" id="IPR015422">
    <property type="entry name" value="PyrdxlP-dep_Trfase_small"/>
</dbReference>
<comment type="cofactor">
    <cofactor evidence="1">
        <name>pyridoxal 5'-phosphate</name>
        <dbReference type="ChEBI" id="CHEBI:597326"/>
    </cofactor>
</comment>
<dbReference type="PANTHER" id="PTHR43713:SF3">
    <property type="entry name" value="GLUTAMATE-1-SEMIALDEHYDE 2,1-AMINOMUTASE 1, CHLOROPLASTIC-RELATED"/>
    <property type="match status" value="1"/>
</dbReference>
<sequence>MTTSTPTTKEIHDLLDDTYKSYTERNPKSLALYNKTLHFMPGANTRTVLHSQPFPLTFACGELCKLIDVDGHEYLDLLGEYSAGIYGHSNSKIKTAITEALNNGWNFGGKNQYEAQLAQTIVERFSYSMDMVRFCNSGTEANMMAIGAAINFTGKKKILAFVHGYHGGTISFHEASPKYNMNAAYDFIVADTYNDAEATSATISALPSSSLAAIIVEPMQVSGGCIIGDPNFLQFLRDLATKEKALLIFDEVMTSRLDYGGLQVKYGIKPDITTLGKWAGGGMSFGAFGGRQDVMEMFDPRTNRLTHSGTFNNNVMTMAAGIAGCGIMDRETVEKLNKTGDDLRGRITESIKKGLLLSEGTAPKMTTRGLGSLFGIYFNGSEKDELHALFFHHLLDQGIYIASRGFIALNIEIKEEHFSPLLKAIDGFIKKHGVLLV</sequence>
<dbReference type="Pfam" id="PF00202">
    <property type="entry name" value="Aminotran_3"/>
    <property type="match status" value="1"/>
</dbReference>
<dbReference type="Gene3D" id="3.40.640.10">
    <property type="entry name" value="Type I PLP-dependent aspartate aminotransferase-like (Major domain)"/>
    <property type="match status" value="1"/>
</dbReference>
<name>A0A9P4P0U6_9PEZI</name>
<proteinExistence type="inferred from homology"/>
<dbReference type="PANTHER" id="PTHR43713">
    <property type="entry name" value="GLUTAMATE-1-SEMIALDEHYDE 2,1-AMINOMUTASE"/>
    <property type="match status" value="1"/>
</dbReference>
<dbReference type="OrthoDB" id="425114at2759"/>
<accession>A0A9P4P0U6</accession>
<dbReference type="SUPFAM" id="SSF53383">
    <property type="entry name" value="PLP-dependent transferases"/>
    <property type="match status" value="1"/>
</dbReference>
<dbReference type="Gene3D" id="3.90.1150.10">
    <property type="entry name" value="Aspartate Aminotransferase, domain 1"/>
    <property type="match status" value="1"/>
</dbReference>
<dbReference type="InterPro" id="IPR015424">
    <property type="entry name" value="PyrdxlP-dep_Trfase"/>
</dbReference>
<keyword evidence="2 3" id="KW-0663">Pyridoxal phosphate</keyword>
<evidence type="ECO:0000313" key="4">
    <source>
        <dbReference type="EMBL" id="KAF2435225.1"/>
    </source>
</evidence>
<comment type="similarity">
    <text evidence="3">Belongs to the class-III pyridoxal-phosphate-dependent aminotransferase family.</text>
</comment>
<dbReference type="InterPro" id="IPR005814">
    <property type="entry name" value="Aminotrans_3"/>
</dbReference>